<dbReference type="PANTHER" id="PTHR11085">
    <property type="entry name" value="NAD-DEPENDENT PROTEIN DEACYLASE SIRTUIN-5, MITOCHONDRIAL-RELATED"/>
    <property type="match status" value="1"/>
</dbReference>
<dbReference type="Gene3D" id="3.30.1600.10">
    <property type="entry name" value="SIR2/SIRT2 'Small Domain"/>
    <property type="match status" value="1"/>
</dbReference>
<keyword evidence="4 6" id="KW-0862">Zinc</keyword>
<evidence type="ECO:0000313" key="19">
    <source>
        <dbReference type="Proteomes" id="UP000249293"/>
    </source>
</evidence>
<dbReference type="Proteomes" id="UP000195871">
    <property type="component" value="Unassembled WGS sequence"/>
</dbReference>
<dbReference type="GO" id="GO:0033553">
    <property type="term" value="C:rDNA heterochromatin"/>
    <property type="evidence" value="ECO:0007669"/>
    <property type="project" value="EnsemblFungi"/>
</dbReference>
<feature type="binding site" evidence="8">
    <location>
        <begin position="38"/>
        <end position="40"/>
    </location>
    <ligand>
        <name>NAD(+)</name>
        <dbReference type="ChEBI" id="CHEBI:57540"/>
    </ligand>
</feature>
<dbReference type="InterPro" id="IPR026591">
    <property type="entry name" value="Sirtuin_cat_small_dom_sf"/>
</dbReference>
<dbReference type="AlphaFoldDB" id="A0A099P699"/>
<dbReference type="EMBL" id="CP028774">
    <property type="protein sequence ID" value="AWU75243.1"/>
    <property type="molecule type" value="Genomic_DNA"/>
</dbReference>
<reference evidence="14" key="4">
    <citation type="submission" date="2017-01" db="EMBL/GenBank/DDBJ databases">
        <authorList>
            <person name="Mah S.A."/>
            <person name="Swanson W.J."/>
            <person name="Moy G.W."/>
            <person name="Vacquier V.D."/>
        </authorList>
    </citation>
    <scope>NUCLEOTIDE SEQUENCE [LARGE SCALE GENOMIC DNA]</scope>
    <source>
        <strain evidence="14">129</strain>
    </source>
</reference>
<evidence type="ECO:0000256" key="3">
    <source>
        <dbReference type="ARBA" id="ARBA00022723"/>
    </source>
</evidence>
<comment type="similarity">
    <text evidence="1 6">Belongs to the sirtuin family. Class I subfamily.</text>
</comment>
<dbReference type="GO" id="GO:0000183">
    <property type="term" value="P:rDNA heterochromatin formation"/>
    <property type="evidence" value="ECO:0007669"/>
    <property type="project" value="EnsemblFungi"/>
</dbReference>
<comment type="cofactor">
    <cofactor evidence="9">
        <name>Zn(2+)</name>
        <dbReference type="ChEBI" id="CHEBI:29105"/>
    </cofactor>
    <text evidence="9">Binds 1 zinc ion per subunit.</text>
</comment>
<dbReference type="OrthoDB" id="420264at2759"/>
<dbReference type="InterPro" id="IPR050134">
    <property type="entry name" value="NAD-dep_sirtuin_deacylases"/>
</dbReference>
<evidence type="ECO:0000256" key="10">
    <source>
        <dbReference type="PROSITE-ProRule" id="PRU00236"/>
    </source>
</evidence>
<evidence type="ECO:0000313" key="12">
    <source>
        <dbReference type="EMBL" id="AWU75243.1"/>
    </source>
</evidence>
<evidence type="ECO:0000256" key="1">
    <source>
        <dbReference type="ARBA" id="ARBA00006924"/>
    </source>
</evidence>
<dbReference type="InterPro" id="IPR003000">
    <property type="entry name" value="Sirtuin"/>
</dbReference>
<accession>A0A099P699</accession>
<keyword evidence="5 6" id="KW-0520">NAD</keyword>
<dbReference type="GO" id="GO:0005721">
    <property type="term" value="C:pericentric heterochromatin"/>
    <property type="evidence" value="ECO:0007669"/>
    <property type="project" value="EnsemblFungi"/>
</dbReference>
<dbReference type="EMBL" id="NHMM01000005">
    <property type="protein sequence ID" value="OUT21468.1"/>
    <property type="molecule type" value="Genomic_DNA"/>
</dbReference>
<dbReference type="Gene3D" id="3.40.50.1220">
    <property type="entry name" value="TPP-binding domain"/>
    <property type="match status" value="1"/>
</dbReference>
<dbReference type="GO" id="GO:0031508">
    <property type="term" value="P:pericentric heterochromatin formation"/>
    <property type="evidence" value="ECO:0007669"/>
    <property type="project" value="EnsemblFungi"/>
</dbReference>
<evidence type="ECO:0000256" key="2">
    <source>
        <dbReference type="ARBA" id="ARBA00022679"/>
    </source>
</evidence>
<sequence length="335" mass="37713">MPVPTKDIDKIVKLLQKENSKVVFFVGAGISTNCGIPDFRSPETGLYANLRKLSLPYPEAVFDIEYFKNKPKAFYTLADELFPGKFAPSKFHYLIRLCQDKNLLKRCYSQNIDTLERIAGVEDDKIVEAHGSFASNHCIECNTEMSKEKLREFMNRGEIPSCLECQGYVKPDIVFFGEALPTKLWDLWEEDVDDMDIAIVAGTSLAVYPFANLPAEVTKKATRVLINRELCGDFELSPRKTDIVLLEDCDSIAETICERLNWSKELEQLVAKGKSQIGGTRYKGDETAVELGELISEKVSKAILKEEGQEGDRKDGEKEEDICALVDAMENVKVD</sequence>
<reference evidence="15 18" key="5">
    <citation type="submission" date="2017-05" db="EMBL/GenBank/DDBJ databases">
        <title>The Genome Sequence of Candida krusei Ckrusei653.</title>
        <authorList>
            <person name="Cuomo C."/>
            <person name="Forche A."/>
            <person name="Young S."/>
            <person name="Abouelleil A."/>
            <person name="Cao P."/>
            <person name="Chapman S."/>
            <person name="Cusick C."/>
            <person name="Shea T."/>
            <person name="Nusbaum C."/>
            <person name="Birren B."/>
        </authorList>
    </citation>
    <scope>NUCLEOTIDE SEQUENCE [LARGE SCALE GENOMIC DNA]</scope>
    <source>
        <strain evidence="15 18">Ckrusei653</strain>
    </source>
</reference>
<keyword evidence="2 6" id="KW-0808">Transferase</keyword>
<dbReference type="VEuPathDB" id="FungiDB:C5L36_0B04920"/>
<evidence type="ECO:0000313" key="16">
    <source>
        <dbReference type="Proteomes" id="UP000029867"/>
    </source>
</evidence>
<dbReference type="GO" id="GO:0005634">
    <property type="term" value="C:nucleus"/>
    <property type="evidence" value="ECO:0007669"/>
    <property type="project" value="EnsemblFungi"/>
</dbReference>
<gene>
    <name evidence="14" type="ORF">BOH78_3099</name>
    <name evidence="12" type="ORF">C5L36_0B04920</name>
    <name evidence="15" type="ORF">CAS74_003586</name>
    <name evidence="13" type="ORF">JL09_g1106</name>
</gene>
<dbReference type="eggNOG" id="KOG2682">
    <property type="taxonomic scope" value="Eukaryota"/>
</dbReference>
<dbReference type="EC" id="2.3.1.286" evidence="6"/>
<dbReference type="PIRSF" id="PIRSF037938">
    <property type="entry name" value="SIR2_euk"/>
    <property type="match status" value="1"/>
</dbReference>
<feature type="binding site" evidence="9 10">
    <location>
        <position position="165"/>
    </location>
    <ligand>
        <name>Zn(2+)</name>
        <dbReference type="ChEBI" id="CHEBI:29105"/>
    </ligand>
</feature>
<evidence type="ECO:0000313" key="14">
    <source>
        <dbReference type="EMBL" id="ONH73560.1"/>
    </source>
</evidence>
<evidence type="ECO:0000313" key="18">
    <source>
        <dbReference type="Proteomes" id="UP000195871"/>
    </source>
</evidence>
<dbReference type="GO" id="GO:0031934">
    <property type="term" value="C:mating-type region heterochromatin"/>
    <property type="evidence" value="ECO:0007669"/>
    <property type="project" value="EnsemblFungi"/>
</dbReference>
<reference evidence="12 19" key="6">
    <citation type="submission" date="2018-06" db="EMBL/GenBank/DDBJ databases">
        <title>Population genomics shows no distinction between pathogenic Candida krusei and environmental Pichia kudriavzevii: One species, four names.</title>
        <authorList>
            <person name="Douglass A.P."/>
            <person name="Offei B."/>
            <person name="Braun-Galleani S."/>
            <person name="Coughlan A.Y."/>
            <person name="Martos A."/>
            <person name="Ortiz-Merino R.A."/>
            <person name="Byrne K.P."/>
            <person name="Wolfe K.H."/>
        </authorList>
    </citation>
    <scope>NUCLEOTIDE SEQUENCE [LARGE SCALE GENOMIC DNA]</scope>
    <source>
        <strain evidence="12 19">CBS573</strain>
    </source>
</reference>
<keyword evidence="19" id="KW-1185">Reference proteome</keyword>
<dbReference type="EMBL" id="JQFK01000006">
    <property type="protein sequence ID" value="KGK39767.1"/>
    <property type="molecule type" value="Genomic_DNA"/>
</dbReference>
<feature type="binding site" evidence="9 10">
    <location>
        <position position="162"/>
    </location>
    <ligand>
        <name>Zn(2+)</name>
        <dbReference type="ChEBI" id="CHEBI:29105"/>
    </ligand>
</feature>
<feature type="binding site" evidence="8">
    <location>
        <begin position="203"/>
        <end position="204"/>
    </location>
    <ligand>
        <name>NAD(+)</name>
        <dbReference type="ChEBI" id="CHEBI:57540"/>
    </ligand>
</feature>
<evidence type="ECO:0000313" key="15">
    <source>
        <dbReference type="EMBL" id="OUT21468.1"/>
    </source>
</evidence>
<proteinExistence type="inferred from homology"/>
<dbReference type="HOGENOM" id="CLU_023643_7_2_1"/>
<dbReference type="Proteomes" id="UP000249293">
    <property type="component" value="Chromosome 2"/>
</dbReference>
<comment type="catalytic activity">
    <reaction evidence="6">
        <text>N(6)-acetyl-L-lysyl-[protein] + NAD(+) + H2O = 2''-O-acetyl-ADP-D-ribose + nicotinamide + L-lysyl-[protein]</text>
        <dbReference type="Rhea" id="RHEA:43636"/>
        <dbReference type="Rhea" id="RHEA-COMP:9752"/>
        <dbReference type="Rhea" id="RHEA-COMP:10731"/>
        <dbReference type="ChEBI" id="CHEBI:15377"/>
        <dbReference type="ChEBI" id="CHEBI:17154"/>
        <dbReference type="ChEBI" id="CHEBI:29969"/>
        <dbReference type="ChEBI" id="CHEBI:57540"/>
        <dbReference type="ChEBI" id="CHEBI:61930"/>
        <dbReference type="ChEBI" id="CHEBI:83767"/>
        <dbReference type="EC" id="2.3.1.286"/>
    </reaction>
</comment>
<evidence type="ECO:0000259" key="11">
    <source>
        <dbReference type="PROSITE" id="PS50305"/>
    </source>
</evidence>
<keyword evidence="3 6" id="KW-0479">Metal-binding</keyword>
<feature type="binding site" evidence="8">
    <location>
        <begin position="28"/>
        <end position="32"/>
    </location>
    <ligand>
        <name>NAD(+)</name>
        <dbReference type="ChEBI" id="CHEBI:57540"/>
    </ligand>
</feature>
<evidence type="ECO:0000256" key="6">
    <source>
        <dbReference type="PIRNR" id="PIRNR037938"/>
    </source>
</evidence>
<feature type="active site" description="Proton acceptor" evidence="7 10">
    <location>
        <position position="130"/>
    </location>
</feature>
<evidence type="ECO:0000256" key="4">
    <source>
        <dbReference type="ARBA" id="ARBA00022833"/>
    </source>
</evidence>
<organism evidence="13 16">
    <name type="scientific">Pichia kudriavzevii</name>
    <name type="common">Yeast</name>
    <name type="synonym">Issatchenkia orientalis</name>
    <dbReference type="NCBI Taxonomy" id="4909"/>
    <lineage>
        <taxon>Eukaryota</taxon>
        <taxon>Fungi</taxon>
        <taxon>Dikarya</taxon>
        <taxon>Ascomycota</taxon>
        <taxon>Saccharomycotina</taxon>
        <taxon>Pichiomycetes</taxon>
        <taxon>Pichiales</taxon>
        <taxon>Pichiaceae</taxon>
        <taxon>Pichia</taxon>
    </lineage>
</organism>
<dbReference type="GO" id="GO:0099115">
    <property type="term" value="C:chromosome, subtelomeric region"/>
    <property type="evidence" value="ECO:0007669"/>
    <property type="project" value="EnsemblFungi"/>
</dbReference>
<feature type="binding site" evidence="9 10">
    <location>
        <position position="141"/>
    </location>
    <ligand>
        <name>Zn(2+)</name>
        <dbReference type="ChEBI" id="CHEBI:29105"/>
    </ligand>
</feature>
<reference evidence="16" key="1">
    <citation type="journal article" date="2014" name="Microb. Cell Fact.">
        <title>Exploiting Issatchenkia orientalis SD108 for succinic acid production.</title>
        <authorList>
            <person name="Xiao H."/>
            <person name="Shao Z."/>
            <person name="Jiang Y."/>
            <person name="Dole S."/>
            <person name="Zhao H."/>
        </authorList>
    </citation>
    <scope>NUCLEOTIDE SEQUENCE [LARGE SCALE GENOMIC DNA]</scope>
    <source>
        <strain evidence="16">SD108</strain>
    </source>
</reference>
<dbReference type="Proteomes" id="UP000189274">
    <property type="component" value="Unassembled WGS sequence"/>
</dbReference>
<dbReference type="GO" id="GO:0008270">
    <property type="term" value="F:zinc ion binding"/>
    <property type="evidence" value="ECO:0007669"/>
    <property type="project" value="UniProtKB-UniRule"/>
</dbReference>
<dbReference type="EMBL" id="MQVM01000014">
    <property type="protein sequence ID" value="ONH73560.1"/>
    <property type="molecule type" value="Genomic_DNA"/>
</dbReference>
<dbReference type="STRING" id="4909.A0A099P699"/>
<dbReference type="Pfam" id="PF02146">
    <property type="entry name" value="SIR2"/>
    <property type="match status" value="1"/>
</dbReference>
<dbReference type="GO" id="GO:0070403">
    <property type="term" value="F:NAD+ binding"/>
    <property type="evidence" value="ECO:0007669"/>
    <property type="project" value="UniProtKB-UniRule"/>
</dbReference>
<feature type="domain" description="Deacetylase sirtuin-type" evidence="11">
    <location>
        <begin position="1"/>
        <end position="263"/>
    </location>
</feature>
<dbReference type="PANTHER" id="PTHR11085:SF6">
    <property type="entry name" value="NAD-DEPENDENT PROTEIN DEACETYLASE SIRTUIN-2"/>
    <property type="match status" value="1"/>
</dbReference>
<feature type="binding site" evidence="8">
    <location>
        <position position="249"/>
    </location>
    <ligand>
        <name>NAD(+)</name>
        <dbReference type="ChEBI" id="CHEBI:57540"/>
    </ligand>
</feature>
<evidence type="ECO:0000313" key="13">
    <source>
        <dbReference type="EMBL" id="KGK39767.1"/>
    </source>
</evidence>
<dbReference type="InterPro" id="IPR026590">
    <property type="entry name" value="Ssirtuin_cat_dom"/>
</dbReference>
<dbReference type="SUPFAM" id="SSF52467">
    <property type="entry name" value="DHS-like NAD/FAD-binding domain"/>
    <property type="match status" value="1"/>
</dbReference>
<dbReference type="GO" id="GO:0005737">
    <property type="term" value="C:cytoplasm"/>
    <property type="evidence" value="ECO:0007669"/>
    <property type="project" value="EnsemblFungi"/>
</dbReference>
<protein>
    <recommendedName>
        <fullName evidence="6">NAD-dependent protein deacetylase</fullName>
        <ecNumber evidence="6">2.3.1.286</ecNumber>
    </recommendedName>
</protein>
<evidence type="ECO:0000256" key="8">
    <source>
        <dbReference type="PIRSR" id="PIRSR037938-2"/>
    </source>
</evidence>
<dbReference type="GO" id="GO:0046970">
    <property type="term" value="F:histone H4K16 deacetylase activity, NAD-dependent"/>
    <property type="evidence" value="ECO:0007669"/>
    <property type="project" value="EnsemblFungi"/>
</dbReference>
<evidence type="ECO:0000256" key="7">
    <source>
        <dbReference type="PIRSR" id="PIRSR037938-1"/>
    </source>
</evidence>
<feature type="binding site" evidence="8">
    <location>
        <begin position="227"/>
        <end position="229"/>
    </location>
    <ligand>
        <name>NAD(+)</name>
        <dbReference type="ChEBI" id="CHEBI:57540"/>
    </ligand>
</feature>
<dbReference type="PROSITE" id="PS50305">
    <property type="entry name" value="SIRTUIN"/>
    <property type="match status" value="1"/>
</dbReference>
<evidence type="ECO:0000256" key="5">
    <source>
        <dbReference type="ARBA" id="ARBA00023027"/>
    </source>
</evidence>
<evidence type="ECO:0000313" key="17">
    <source>
        <dbReference type="Proteomes" id="UP000189274"/>
    </source>
</evidence>
<reference evidence="13" key="2">
    <citation type="submission" date="2014-08" db="EMBL/GenBank/DDBJ databases">
        <title>Exploiting Issatchenkia orientalis SD108 for Succinic Acid Production.</title>
        <authorList>
            <person name="Xiao H."/>
            <person name="Shao Z."/>
            <person name="Jiang Y."/>
            <person name="Dole S."/>
            <person name="Zhao H."/>
        </authorList>
    </citation>
    <scope>NUCLEOTIDE SEQUENCE [LARGE SCALE GENOMIC DNA]</scope>
    <source>
        <strain evidence="13">SD108</strain>
    </source>
</reference>
<feature type="binding site" evidence="9 10">
    <location>
        <position position="138"/>
    </location>
    <ligand>
        <name>Zn(2+)</name>
        <dbReference type="ChEBI" id="CHEBI:29105"/>
    </ligand>
</feature>
<dbReference type="GO" id="GO:0045950">
    <property type="term" value="P:negative regulation of mitotic recombination"/>
    <property type="evidence" value="ECO:0007669"/>
    <property type="project" value="EnsemblFungi"/>
</dbReference>
<reference evidence="17" key="3">
    <citation type="journal article" date="2017" name="Genome Announc.">
        <title>Genome sequences of Cyberlindnera fabianii 65, Pichia kudriavzevii 129, and Saccharomyces cerevisiae 131 isolated from fermented masau fruits in Zimbabwe.</title>
        <authorList>
            <person name="van Rijswijck I.M.H."/>
            <person name="Derks M.F.L."/>
            <person name="Abee T."/>
            <person name="de Ridder D."/>
            <person name="Smid E.J."/>
        </authorList>
    </citation>
    <scope>NUCLEOTIDE SEQUENCE [LARGE SCALE GENOMIC DNA]</scope>
    <source>
        <strain evidence="17">129</strain>
    </source>
</reference>
<dbReference type="InterPro" id="IPR017328">
    <property type="entry name" value="Sirtuin_class_I"/>
</dbReference>
<dbReference type="Proteomes" id="UP000029867">
    <property type="component" value="Unassembled WGS sequence"/>
</dbReference>
<dbReference type="InterPro" id="IPR029035">
    <property type="entry name" value="DHS-like_NAD/FAD-binding_dom"/>
</dbReference>
<evidence type="ECO:0000256" key="9">
    <source>
        <dbReference type="PIRSR" id="PIRSR037938-3"/>
    </source>
</evidence>
<name>A0A099P699_PICKU</name>
<feature type="binding site" evidence="8">
    <location>
        <begin position="110"/>
        <end position="113"/>
    </location>
    <ligand>
        <name>NAD(+)</name>
        <dbReference type="ChEBI" id="CHEBI:57540"/>
    </ligand>
</feature>